<keyword evidence="2" id="KW-1185">Reference proteome</keyword>
<name>A0A0P8YTB4_DROAN</name>
<sequence length="193" mass="21077">MRKRYKGMEASCVDVGGLFLGRVRPATRDFLGGVIDGMGVGAGPAHTHMAACIVRTASASATLAAASYGLASTSAERMAAEERRFMEAASTSLWKWPGQHQRRSREEVGGGTVAAASSEIFGNGGSSAAPDGRHVGVSHRAAPFPRKLYMERRRRRHGQPLMVRRHSRRQVVAVVRVRVPEEEVVRCVSRRRR</sequence>
<proteinExistence type="predicted"/>
<organism evidence="1 2">
    <name type="scientific">Drosophila ananassae</name>
    <name type="common">Fruit fly</name>
    <dbReference type="NCBI Taxonomy" id="7217"/>
    <lineage>
        <taxon>Eukaryota</taxon>
        <taxon>Metazoa</taxon>
        <taxon>Ecdysozoa</taxon>
        <taxon>Arthropoda</taxon>
        <taxon>Hexapoda</taxon>
        <taxon>Insecta</taxon>
        <taxon>Pterygota</taxon>
        <taxon>Neoptera</taxon>
        <taxon>Endopterygota</taxon>
        <taxon>Diptera</taxon>
        <taxon>Brachycera</taxon>
        <taxon>Muscomorpha</taxon>
        <taxon>Ephydroidea</taxon>
        <taxon>Drosophilidae</taxon>
        <taxon>Drosophila</taxon>
        <taxon>Sophophora</taxon>
    </lineage>
</organism>
<dbReference type="Proteomes" id="UP000007801">
    <property type="component" value="Unassembled WGS sequence"/>
</dbReference>
<dbReference type="AlphaFoldDB" id="A0A0P8YTB4"/>
<evidence type="ECO:0000313" key="2">
    <source>
        <dbReference type="Proteomes" id="UP000007801"/>
    </source>
</evidence>
<dbReference type="InParanoid" id="A0A0P8YTB4"/>
<accession>A0A0P8YTB4</accession>
<gene>
    <name evidence="1" type="primary">Dana\GF26564</name>
    <name evidence="1" type="ORF">GF26564</name>
</gene>
<dbReference type="EMBL" id="CH905713">
    <property type="protein sequence ID" value="KPU81807.1"/>
    <property type="molecule type" value="Genomic_DNA"/>
</dbReference>
<protein>
    <submittedName>
        <fullName evidence="1">Uncharacterized protein</fullName>
    </submittedName>
</protein>
<evidence type="ECO:0000313" key="1">
    <source>
        <dbReference type="EMBL" id="KPU81807.1"/>
    </source>
</evidence>
<reference evidence="1 2" key="1">
    <citation type="journal article" date="2007" name="Nature">
        <title>Evolution of genes and genomes on the Drosophila phylogeny.</title>
        <authorList>
            <consortium name="Drosophila 12 Genomes Consortium"/>
            <person name="Clark A.G."/>
            <person name="Eisen M.B."/>
            <person name="Smith D.R."/>
            <person name="Bergman C.M."/>
            <person name="Oliver B."/>
            <person name="Markow T.A."/>
            <person name="Kaufman T.C."/>
            <person name="Kellis M."/>
            <person name="Gelbart W."/>
            <person name="Iyer V.N."/>
            <person name="Pollard D.A."/>
            <person name="Sackton T.B."/>
            <person name="Larracuente A.M."/>
            <person name="Singh N.D."/>
            <person name="Abad J.P."/>
            <person name="Abt D.N."/>
            <person name="Adryan B."/>
            <person name="Aguade M."/>
            <person name="Akashi H."/>
            <person name="Anderson W.W."/>
            <person name="Aquadro C.F."/>
            <person name="Ardell D.H."/>
            <person name="Arguello R."/>
            <person name="Artieri C.G."/>
            <person name="Barbash D.A."/>
            <person name="Barker D."/>
            <person name="Barsanti P."/>
            <person name="Batterham P."/>
            <person name="Batzoglou S."/>
            <person name="Begun D."/>
            <person name="Bhutkar A."/>
            <person name="Blanco E."/>
            <person name="Bosak S.A."/>
            <person name="Bradley R.K."/>
            <person name="Brand A.D."/>
            <person name="Brent M.R."/>
            <person name="Brooks A.N."/>
            <person name="Brown R.H."/>
            <person name="Butlin R.K."/>
            <person name="Caggese C."/>
            <person name="Calvi B.R."/>
            <person name="Bernardo de Carvalho A."/>
            <person name="Caspi A."/>
            <person name="Castrezana S."/>
            <person name="Celniker S.E."/>
            <person name="Chang J.L."/>
            <person name="Chapple C."/>
            <person name="Chatterji S."/>
            <person name="Chinwalla A."/>
            <person name="Civetta A."/>
            <person name="Clifton S.W."/>
            <person name="Comeron J.M."/>
            <person name="Costello J.C."/>
            <person name="Coyne J.A."/>
            <person name="Daub J."/>
            <person name="David R.G."/>
            <person name="Delcher A.L."/>
            <person name="Delehaunty K."/>
            <person name="Do C.B."/>
            <person name="Ebling H."/>
            <person name="Edwards K."/>
            <person name="Eickbush T."/>
            <person name="Evans J.D."/>
            <person name="Filipski A."/>
            <person name="Findeiss S."/>
            <person name="Freyhult E."/>
            <person name="Fulton L."/>
            <person name="Fulton R."/>
            <person name="Garcia A.C."/>
            <person name="Gardiner A."/>
            <person name="Garfield D.A."/>
            <person name="Garvin B.E."/>
            <person name="Gibson G."/>
            <person name="Gilbert D."/>
            <person name="Gnerre S."/>
            <person name="Godfrey J."/>
            <person name="Good R."/>
            <person name="Gotea V."/>
            <person name="Gravely B."/>
            <person name="Greenberg A.J."/>
            <person name="Griffiths-Jones S."/>
            <person name="Gross S."/>
            <person name="Guigo R."/>
            <person name="Gustafson E.A."/>
            <person name="Haerty W."/>
            <person name="Hahn M.W."/>
            <person name="Halligan D.L."/>
            <person name="Halpern A.L."/>
            <person name="Halter G.M."/>
            <person name="Han M.V."/>
            <person name="Heger A."/>
            <person name="Hillier L."/>
            <person name="Hinrichs A.S."/>
            <person name="Holmes I."/>
            <person name="Hoskins R.A."/>
            <person name="Hubisz M.J."/>
            <person name="Hultmark D."/>
            <person name="Huntley M.A."/>
            <person name="Jaffe D.B."/>
            <person name="Jagadeeshan S."/>
            <person name="Jeck W.R."/>
            <person name="Johnson J."/>
            <person name="Jones C.D."/>
            <person name="Jordan W.C."/>
            <person name="Karpen G.H."/>
            <person name="Kataoka E."/>
            <person name="Keightley P.D."/>
            <person name="Kheradpour P."/>
            <person name="Kirkness E.F."/>
            <person name="Koerich L.B."/>
            <person name="Kristiansen K."/>
            <person name="Kudrna D."/>
            <person name="Kulathinal R.J."/>
            <person name="Kumar S."/>
            <person name="Kwok R."/>
            <person name="Lander E."/>
            <person name="Langley C.H."/>
            <person name="Lapoint R."/>
            <person name="Lazzaro B.P."/>
            <person name="Lee S.J."/>
            <person name="Levesque L."/>
            <person name="Li R."/>
            <person name="Lin C.F."/>
            <person name="Lin M.F."/>
            <person name="Lindblad-Toh K."/>
            <person name="Llopart A."/>
            <person name="Long M."/>
            <person name="Low L."/>
            <person name="Lozovsky E."/>
            <person name="Lu J."/>
            <person name="Luo M."/>
            <person name="Machado C.A."/>
            <person name="Makalowski W."/>
            <person name="Marzo M."/>
            <person name="Matsuda M."/>
            <person name="Matzkin L."/>
            <person name="McAllister B."/>
            <person name="McBride C.S."/>
            <person name="McKernan B."/>
            <person name="McKernan K."/>
            <person name="Mendez-Lago M."/>
            <person name="Minx P."/>
            <person name="Mollenhauer M.U."/>
            <person name="Montooth K."/>
            <person name="Mount S.M."/>
            <person name="Mu X."/>
            <person name="Myers E."/>
            <person name="Negre B."/>
            <person name="Newfeld S."/>
            <person name="Nielsen R."/>
            <person name="Noor M.A."/>
            <person name="O'Grady P."/>
            <person name="Pachter L."/>
            <person name="Papaceit M."/>
            <person name="Parisi M.J."/>
            <person name="Parisi M."/>
            <person name="Parts L."/>
            <person name="Pedersen J.S."/>
            <person name="Pesole G."/>
            <person name="Phillippy A.M."/>
            <person name="Ponting C.P."/>
            <person name="Pop M."/>
            <person name="Porcelli D."/>
            <person name="Powell J.R."/>
            <person name="Prohaska S."/>
            <person name="Pruitt K."/>
            <person name="Puig M."/>
            <person name="Quesneville H."/>
            <person name="Ram K.R."/>
            <person name="Rand D."/>
            <person name="Rasmussen M.D."/>
            <person name="Reed L.K."/>
            <person name="Reenan R."/>
            <person name="Reily A."/>
            <person name="Remington K.A."/>
            <person name="Rieger T.T."/>
            <person name="Ritchie M.G."/>
            <person name="Robin C."/>
            <person name="Rogers Y.H."/>
            <person name="Rohde C."/>
            <person name="Rozas J."/>
            <person name="Rubenfield M.J."/>
            <person name="Ruiz A."/>
            <person name="Russo S."/>
            <person name="Salzberg S.L."/>
            <person name="Sanchez-Gracia A."/>
            <person name="Saranga D.J."/>
            <person name="Sato H."/>
            <person name="Schaeffer S.W."/>
            <person name="Schatz M.C."/>
            <person name="Schlenke T."/>
            <person name="Schwartz R."/>
            <person name="Segarra C."/>
            <person name="Singh R.S."/>
            <person name="Sirot L."/>
            <person name="Sirota M."/>
            <person name="Sisneros N.B."/>
            <person name="Smith C.D."/>
            <person name="Smith T.F."/>
            <person name="Spieth J."/>
            <person name="Stage D.E."/>
            <person name="Stark A."/>
            <person name="Stephan W."/>
            <person name="Strausberg R.L."/>
            <person name="Strempel S."/>
            <person name="Sturgill D."/>
            <person name="Sutton G."/>
            <person name="Sutton G.G."/>
            <person name="Tao W."/>
            <person name="Teichmann S."/>
            <person name="Tobari Y.N."/>
            <person name="Tomimura Y."/>
            <person name="Tsolas J.M."/>
            <person name="Valente V.L."/>
            <person name="Venter E."/>
            <person name="Venter J.C."/>
            <person name="Vicario S."/>
            <person name="Vieira F.G."/>
            <person name="Vilella A.J."/>
            <person name="Villasante A."/>
            <person name="Walenz B."/>
            <person name="Wang J."/>
            <person name="Wasserman M."/>
            <person name="Watts T."/>
            <person name="Wilson D."/>
            <person name="Wilson R.K."/>
            <person name="Wing R.A."/>
            <person name="Wolfner M.F."/>
            <person name="Wong A."/>
            <person name="Wong G.K."/>
            <person name="Wu C.I."/>
            <person name="Wu G."/>
            <person name="Yamamoto D."/>
            <person name="Yang H.P."/>
            <person name="Yang S.P."/>
            <person name="Yorke J.A."/>
            <person name="Yoshida K."/>
            <person name="Zdobnov E."/>
            <person name="Zhang P."/>
            <person name="Zhang Y."/>
            <person name="Zimin A.V."/>
            <person name="Baldwin J."/>
            <person name="Abdouelleil A."/>
            <person name="Abdulkadir J."/>
            <person name="Abebe A."/>
            <person name="Abera B."/>
            <person name="Abreu J."/>
            <person name="Acer S.C."/>
            <person name="Aftuck L."/>
            <person name="Alexander A."/>
            <person name="An P."/>
            <person name="Anderson E."/>
            <person name="Anderson S."/>
            <person name="Arachi H."/>
            <person name="Azer M."/>
            <person name="Bachantsang P."/>
            <person name="Barry A."/>
            <person name="Bayul T."/>
            <person name="Berlin A."/>
            <person name="Bessette D."/>
            <person name="Bloom T."/>
            <person name="Blye J."/>
            <person name="Boguslavskiy L."/>
            <person name="Bonnet C."/>
            <person name="Boukhgalter B."/>
            <person name="Bourzgui I."/>
            <person name="Brown A."/>
            <person name="Cahill P."/>
            <person name="Channer S."/>
            <person name="Cheshatsang Y."/>
            <person name="Chuda L."/>
            <person name="Citroen M."/>
            <person name="Collymore A."/>
            <person name="Cooke P."/>
            <person name="Costello M."/>
            <person name="D'Aco K."/>
            <person name="Daza R."/>
            <person name="De Haan G."/>
            <person name="DeGray S."/>
            <person name="DeMaso C."/>
            <person name="Dhargay N."/>
            <person name="Dooley K."/>
            <person name="Dooley E."/>
            <person name="Doricent M."/>
            <person name="Dorje P."/>
            <person name="Dorjee K."/>
            <person name="Dupes A."/>
            <person name="Elong R."/>
            <person name="Falk J."/>
            <person name="Farina A."/>
            <person name="Faro S."/>
            <person name="Ferguson D."/>
            <person name="Fisher S."/>
            <person name="Foley C.D."/>
            <person name="Franke A."/>
            <person name="Friedrich D."/>
            <person name="Gadbois L."/>
            <person name="Gearin G."/>
            <person name="Gearin C.R."/>
            <person name="Giannoukos G."/>
            <person name="Goode T."/>
            <person name="Graham J."/>
            <person name="Grandbois E."/>
            <person name="Grewal S."/>
            <person name="Gyaltsen K."/>
            <person name="Hafez N."/>
            <person name="Hagos B."/>
            <person name="Hall J."/>
            <person name="Henson C."/>
            <person name="Hollinger A."/>
            <person name="Honan T."/>
            <person name="Huard M.D."/>
            <person name="Hughes L."/>
            <person name="Hurhula B."/>
            <person name="Husby M.E."/>
            <person name="Kamat A."/>
            <person name="Kanga B."/>
            <person name="Kashin S."/>
            <person name="Khazanovich D."/>
            <person name="Kisner P."/>
            <person name="Lance K."/>
            <person name="Lara M."/>
            <person name="Lee W."/>
            <person name="Lennon N."/>
            <person name="Letendre F."/>
            <person name="LeVine R."/>
            <person name="Lipovsky A."/>
            <person name="Liu X."/>
            <person name="Liu J."/>
            <person name="Liu S."/>
            <person name="Lokyitsang T."/>
            <person name="Lokyitsang Y."/>
            <person name="Lubonja R."/>
            <person name="Lui A."/>
            <person name="MacDonald P."/>
            <person name="Magnisalis V."/>
            <person name="Maru K."/>
            <person name="Matthews C."/>
            <person name="McCusker W."/>
            <person name="McDonough S."/>
            <person name="Mehta T."/>
            <person name="Meldrim J."/>
            <person name="Meneus L."/>
            <person name="Mihai O."/>
            <person name="Mihalev A."/>
            <person name="Mihova T."/>
            <person name="Mittelman R."/>
            <person name="Mlenga V."/>
            <person name="Montmayeur A."/>
            <person name="Mulrain L."/>
            <person name="Navidi A."/>
            <person name="Naylor J."/>
            <person name="Negash T."/>
            <person name="Nguyen T."/>
            <person name="Nguyen N."/>
            <person name="Nicol R."/>
            <person name="Norbu C."/>
            <person name="Norbu N."/>
            <person name="Novod N."/>
            <person name="O'Neill B."/>
            <person name="Osman S."/>
            <person name="Markiewicz E."/>
            <person name="Oyono O.L."/>
            <person name="Patti C."/>
            <person name="Phunkhang P."/>
            <person name="Pierre F."/>
            <person name="Priest M."/>
            <person name="Raghuraman S."/>
            <person name="Rege F."/>
            <person name="Reyes R."/>
            <person name="Rise C."/>
            <person name="Rogov P."/>
            <person name="Ross K."/>
            <person name="Ryan E."/>
            <person name="Settipalli S."/>
            <person name="Shea T."/>
            <person name="Sherpa N."/>
            <person name="Shi L."/>
            <person name="Shih D."/>
            <person name="Sparrow T."/>
            <person name="Spaulding J."/>
            <person name="Stalker J."/>
            <person name="Stange-Thomann N."/>
            <person name="Stavropoulos S."/>
            <person name="Stone C."/>
            <person name="Strader C."/>
            <person name="Tesfaye S."/>
            <person name="Thomson T."/>
            <person name="Thoulutsang Y."/>
            <person name="Thoulutsang D."/>
            <person name="Topham K."/>
            <person name="Topping I."/>
            <person name="Tsamla T."/>
            <person name="Vassiliev H."/>
            <person name="Vo A."/>
            <person name="Wangchuk T."/>
            <person name="Wangdi T."/>
            <person name="Weiand M."/>
            <person name="Wilkinson J."/>
            <person name="Wilson A."/>
            <person name="Yadav S."/>
            <person name="Young G."/>
            <person name="Yu Q."/>
            <person name="Zembek L."/>
            <person name="Zhong D."/>
            <person name="Zimmer A."/>
            <person name="Zwirko Z."/>
            <person name="Jaffe D.B."/>
            <person name="Alvarez P."/>
            <person name="Brockman W."/>
            <person name="Butler J."/>
            <person name="Chin C."/>
            <person name="Gnerre S."/>
            <person name="Grabherr M."/>
            <person name="Kleber M."/>
            <person name="Mauceli E."/>
            <person name="MacCallum I."/>
        </authorList>
    </citation>
    <scope>NUCLEOTIDE SEQUENCE [LARGE SCALE GENOMIC DNA]</scope>
    <source>
        <strain evidence="2">Tucson 14024-0371.13</strain>
    </source>
</reference>